<dbReference type="Proteomes" id="UP000706926">
    <property type="component" value="Unassembled WGS sequence"/>
</dbReference>
<dbReference type="GeneID" id="95405753"/>
<feature type="compositionally biased region" description="Low complexity" evidence="1">
    <location>
        <begin position="28"/>
        <end position="43"/>
    </location>
</feature>
<dbReference type="InterPro" id="IPR019076">
    <property type="entry name" value="Spore_lipoprot_YhcN/YlaJ-like"/>
</dbReference>
<dbReference type="RefSeq" id="WP_210095156.1">
    <property type="nucleotide sequence ID" value="NZ_CP139098.1"/>
</dbReference>
<feature type="compositionally biased region" description="Polar residues" evidence="1">
    <location>
        <begin position="53"/>
        <end position="62"/>
    </location>
</feature>
<gene>
    <name evidence="3" type="ORF">J2Z18_003818</name>
</gene>
<dbReference type="PROSITE" id="PS51257">
    <property type="entry name" value="PROKAR_LIPOPROTEIN"/>
    <property type="match status" value="1"/>
</dbReference>
<feature type="region of interest" description="Disordered" evidence="1">
    <location>
        <begin position="111"/>
        <end position="154"/>
    </location>
</feature>
<name>A0ABS4FEN4_9BACL</name>
<dbReference type="EMBL" id="JAGGKI010000010">
    <property type="protein sequence ID" value="MBP1894712.1"/>
    <property type="molecule type" value="Genomic_DNA"/>
</dbReference>
<organism evidence="3 4">
    <name type="scientific">Paenibacillus lactis</name>
    <dbReference type="NCBI Taxonomy" id="228574"/>
    <lineage>
        <taxon>Bacteria</taxon>
        <taxon>Bacillati</taxon>
        <taxon>Bacillota</taxon>
        <taxon>Bacilli</taxon>
        <taxon>Bacillales</taxon>
        <taxon>Paenibacillaceae</taxon>
        <taxon>Paenibacillus</taxon>
    </lineage>
</organism>
<feature type="region of interest" description="Disordered" evidence="1">
    <location>
        <begin position="28"/>
        <end position="62"/>
    </location>
</feature>
<evidence type="ECO:0008006" key="5">
    <source>
        <dbReference type="Google" id="ProtNLM"/>
    </source>
</evidence>
<sequence>MIKSKALNLTVSAALLLSMTAVAGCGNANNGKANNGNTTRTNNVDGGRVGVNSIRNNQTPTGTQHDLTNLKYSRELSAKVSRISGVGSAHVFVTNRNAYVSLALDNQNGGAQTNSINGRTTGISPGTGRTMTTRTRSNAMDGTYNTSTGSVGLLRDMTDNTRRTVDNNTGFGTGLGGNADTRGFGVRGTTRNNGFADGGFNTMNTPRTNTMTGTRGTDGNMNDTRIGTGINGVPYGTYNGNNMGMMNTNNNANDVPQHIRMEISSKIRKTAPHIQQVYVSSDQDFYQQANGFATNGNAGNTFGTLSRDFGSWINRIFPLNIGGRDGMNDTRGNLMRNDTDDGWFGGNRNSR</sequence>
<comment type="caution">
    <text evidence="3">The sequence shown here is derived from an EMBL/GenBank/DDBJ whole genome shotgun (WGS) entry which is preliminary data.</text>
</comment>
<feature type="chain" id="PRO_5046191872" description="Sporulation protein" evidence="2">
    <location>
        <begin position="24"/>
        <end position="351"/>
    </location>
</feature>
<evidence type="ECO:0000313" key="4">
    <source>
        <dbReference type="Proteomes" id="UP000706926"/>
    </source>
</evidence>
<evidence type="ECO:0000313" key="3">
    <source>
        <dbReference type="EMBL" id="MBP1894712.1"/>
    </source>
</evidence>
<keyword evidence="2" id="KW-0732">Signal</keyword>
<feature type="compositionally biased region" description="Low complexity" evidence="1">
    <location>
        <begin position="201"/>
        <end position="224"/>
    </location>
</feature>
<protein>
    <recommendedName>
        <fullName evidence="5">Sporulation protein</fullName>
    </recommendedName>
</protein>
<reference evidence="3 4" key="1">
    <citation type="submission" date="2021-03" db="EMBL/GenBank/DDBJ databases">
        <title>Genomic Encyclopedia of Type Strains, Phase IV (KMG-IV): sequencing the most valuable type-strain genomes for metagenomic binning, comparative biology and taxonomic classification.</title>
        <authorList>
            <person name="Goeker M."/>
        </authorList>
    </citation>
    <scope>NUCLEOTIDE SEQUENCE [LARGE SCALE GENOMIC DNA]</scope>
    <source>
        <strain evidence="3 4">DSM 15596</strain>
    </source>
</reference>
<feature type="compositionally biased region" description="Low complexity" evidence="1">
    <location>
        <begin position="126"/>
        <end position="136"/>
    </location>
</feature>
<feature type="region of interest" description="Disordered" evidence="1">
    <location>
        <begin position="332"/>
        <end position="351"/>
    </location>
</feature>
<proteinExistence type="predicted"/>
<feature type="region of interest" description="Disordered" evidence="1">
    <location>
        <begin position="191"/>
        <end position="228"/>
    </location>
</feature>
<dbReference type="Pfam" id="PF09580">
    <property type="entry name" value="Spore_YhcN_YlaJ"/>
    <property type="match status" value="1"/>
</dbReference>
<keyword evidence="4" id="KW-1185">Reference proteome</keyword>
<evidence type="ECO:0000256" key="1">
    <source>
        <dbReference type="SAM" id="MobiDB-lite"/>
    </source>
</evidence>
<feature type="signal peptide" evidence="2">
    <location>
        <begin position="1"/>
        <end position="23"/>
    </location>
</feature>
<feature type="compositionally biased region" description="Polar residues" evidence="1">
    <location>
        <begin position="111"/>
        <end position="124"/>
    </location>
</feature>
<accession>A0ABS4FEN4</accession>
<feature type="compositionally biased region" description="Polar residues" evidence="1">
    <location>
        <begin position="137"/>
        <end position="150"/>
    </location>
</feature>
<evidence type="ECO:0000256" key="2">
    <source>
        <dbReference type="SAM" id="SignalP"/>
    </source>
</evidence>